<gene>
    <name evidence="4" type="ORF">WMY93_025133</name>
</gene>
<dbReference type="CDD" id="cd13265">
    <property type="entry name" value="PH_evt"/>
    <property type="match status" value="1"/>
</dbReference>
<dbReference type="SMART" id="SM00233">
    <property type="entry name" value="PH"/>
    <property type="match status" value="1"/>
</dbReference>
<dbReference type="GO" id="GO:0045595">
    <property type="term" value="P:regulation of cell differentiation"/>
    <property type="evidence" value="ECO:0007669"/>
    <property type="project" value="TreeGrafter"/>
</dbReference>
<dbReference type="PANTHER" id="PTHR14309">
    <property type="entry name" value="EXPRESSED PROTEIN"/>
    <property type="match status" value="1"/>
</dbReference>
<dbReference type="PANTHER" id="PTHR14309:SF8">
    <property type="entry name" value="PLECKSTRIN HOMOLOGY DOMAIN-CONTAINING FAMILY B MEMBER 2"/>
    <property type="match status" value="1"/>
</dbReference>
<comment type="subcellular location">
    <subcellularLocation>
        <location evidence="1">Membrane</location>
    </subcellularLocation>
</comment>
<dbReference type="InterPro" id="IPR001849">
    <property type="entry name" value="PH_domain"/>
</dbReference>
<keyword evidence="2" id="KW-0472">Membrane</keyword>
<dbReference type="AlphaFoldDB" id="A0AAW0N4T3"/>
<accession>A0AAW0N4T3</accession>
<proteinExistence type="predicted"/>
<dbReference type="InterPro" id="IPR011993">
    <property type="entry name" value="PH-like_dom_sf"/>
</dbReference>
<evidence type="ECO:0000256" key="2">
    <source>
        <dbReference type="ARBA" id="ARBA00023136"/>
    </source>
</evidence>
<protein>
    <recommendedName>
        <fullName evidence="3">PH domain-containing protein</fullName>
    </recommendedName>
</protein>
<dbReference type="GO" id="GO:0016020">
    <property type="term" value="C:membrane"/>
    <property type="evidence" value="ECO:0007669"/>
    <property type="project" value="UniProtKB-SubCell"/>
</dbReference>
<dbReference type="InterPro" id="IPR039680">
    <property type="entry name" value="PLEKHB1/2"/>
</dbReference>
<dbReference type="Proteomes" id="UP001460270">
    <property type="component" value="Unassembled WGS sequence"/>
</dbReference>
<name>A0AAW0N4T3_9GOBI</name>
<evidence type="ECO:0000256" key="1">
    <source>
        <dbReference type="ARBA" id="ARBA00004370"/>
    </source>
</evidence>
<sequence length="233" mass="26318">MRHTVTSPGAVSGRGITRNFDESTEGLPLLSQKKKKRVFHSGKAFLKKMAMVKSGWLHRQSTILRRWKKNWFDLYSDGRLVFYNDQQRRDMEDDIHMKIDCINIRSSAACQDLNPPEGKSRDSLLQIVCRDGRVISMCADSADDALAWTMAFQDARVNMVAAAPQMGFAPETVASAPPPYSEYAPNPQVYVPGPYGDYTAVHQLRLFTPPMVSHMLWLTPINTKVDTWLLVLG</sequence>
<dbReference type="PROSITE" id="PS50003">
    <property type="entry name" value="PH_DOMAIN"/>
    <property type="match status" value="1"/>
</dbReference>
<dbReference type="SUPFAM" id="SSF50729">
    <property type="entry name" value="PH domain-like"/>
    <property type="match status" value="1"/>
</dbReference>
<reference evidence="5" key="1">
    <citation type="submission" date="2024-04" db="EMBL/GenBank/DDBJ databases">
        <title>Salinicola lusitanus LLJ914,a marine bacterium isolated from the Okinawa Trough.</title>
        <authorList>
            <person name="Li J."/>
        </authorList>
    </citation>
    <scope>NUCLEOTIDE SEQUENCE [LARGE SCALE GENOMIC DNA]</scope>
</reference>
<evidence type="ECO:0000313" key="4">
    <source>
        <dbReference type="EMBL" id="KAK7889573.1"/>
    </source>
</evidence>
<evidence type="ECO:0000313" key="5">
    <source>
        <dbReference type="Proteomes" id="UP001460270"/>
    </source>
</evidence>
<comment type="caution">
    <text evidence="4">The sequence shown here is derived from an EMBL/GenBank/DDBJ whole genome shotgun (WGS) entry which is preliminary data.</text>
</comment>
<evidence type="ECO:0000259" key="3">
    <source>
        <dbReference type="PROSITE" id="PS50003"/>
    </source>
</evidence>
<keyword evidence="5" id="KW-1185">Reference proteome</keyword>
<dbReference type="EMBL" id="JBBPFD010000018">
    <property type="protein sequence ID" value="KAK7889573.1"/>
    <property type="molecule type" value="Genomic_DNA"/>
</dbReference>
<dbReference type="Gene3D" id="2.30.29.30">
    <property type="entry name" value="Pleckstrin-homology domain (PH domain)/Phosphotyrosine-binding domain (PTB)"/>
    <property type="match status" value="1"/>
</dbReference>
<dbReference type="FunFam" id="2.30.29.30:FF:000073">
    <property type="entry name" value="Pleckstrin homology domain-containing family B member 2"/>
    <property type="match status" value="1"/>
</dbReference>
<organism evidence="4 5">
    <name type="scientific">Mugilogobius chulae</name>
    <name type="common">yellowstripe goby</name>
    <dbReference type="NCBI Taxonomy" id="88201"/>
    <lineage>
        <taxon>Eukaryota</taxon>
        <taxon>Metazoa</taxon>
        <taxon>Chordata</taxon>
        <taxon>Craniata</taxon>
        <taxon>Vertebrata</taxon>
        <taxon>Euteleostomi</taxon>
        <taxon>Actinopterygii</taxon>
        <taxon>Neopterygii</taxon>
        <taxon>Teleostei</taxon>
        <taxon>Neoteleostei</taxon>
        <taxon>Acanthomorphata</taxon>
        <taxon>Gobiaria</taxon>
        <taxon>Gobiiformes</taxon>
        <taxon>Gobioidei</taxon>
        <taxon>Gobiidae</taxon>
        <taxon>Gobionellinae</taxon>
        <taxon>Mugilogobius</taxon>
    </lineage>
</organism>
<feature type="domain" description="PH" evidence="3">
    <location>
        <begin position="50"/>
        <end position="157"/>
    </location>
</feature>
<dbReference type="Pfam" id="PF00169">
    <property type="entry name" value="PH"/>
    <property type="match status" value="1"/>
</dbReference>